<reference evidence="2 3" key="2">
    <citation type="journal article" date="2017" name="Nature">
        <title>The Apostasia genome and the evolution of orchids.</title>
        <authorList>
            <person name="Zhang G.Q."/>
            <person name="Liu K.W."/>
            <person name="Li Z."/>
            <person name="Lohaus R."/>
            <person name="Hsiao Y.Y."/>
            <person name="Niu S.C."/>
            <person name="Wang J.Y."/>
            <person name="Lin Y.C."/>
            <person name="Xu Q."/>
            <person name="Chen L.J."/>
            <person name="Yoshida K."/>
            <person name="Fujiwara S."/>
            <person name="Wang Z.W."/>
            <person name="Zhang Y.Q."/>
            <person name="Mitsuda N."/>
            <person name="Wang M."/>
            <person name="Liu G.H."/>
            <person name="Pecoraro L."/>
            <person name="Huang H.X."/>
            <person name="Xiao X.J."/>
            <person name="Lin M."/>
            <person name="Wu X.Y."/>
            <person name="Wu W.L."/>
            <person name="Chen Y.Y."/>
            <person name="Chang S.B."/>
            <person name="Sakamoto S."/>
            <person name="Ohme-Takagi M."/>
            <person name="Yagi M."/>
            <person name="Zeng S.J."/>
            <person name="Shen C.Y."/>
            <person name="Yeh C.M."/>
            <person name="Luo Y.B."/>
            <person name="Tsai W.C."/>
            <person name="Van de Peer Y."/>
            <person name="Liu Z.J."/>
        </authorList>
    </citation>
    <scope>NUCLEOTIDE SEQUENCE [LARGE SCALE GENOMIC DNA]</scope>
    <source>
        <tissue evidence="2">The whole plant</tissue>
    </source>
</reference>
<protein>
    <submittedName>
        <fullName evidence="2">Uncharacterized protein</fullName>
    </submittedName>
</protein>
<evidence type="ECO:0000256" key="1">
    <source>
        <dbReference type="SAM" id="MobiDB-lite"/>
    </source>
</evidence>
<sequence>MDGDAGGDPRVVSRDGDPRAVSRGGKAEAARPGQFAFHPEAATRVAYNMSPRALSLYRAVRRPDQNGPWSLGSSVLLGRYMTIINLPKPLALGILPYTDRPRTIQNCPGLSSPKIIPEISHFQCTDRPGRSQHRPGRSWEENPLQRGTVRERDLTRAGRAAQDLDKLIRAASLLNLTEGRFSFPGLCRDSSQPCWGFPAGALVDFREVFFFSMFPTCIGDCFVFFFFRSFSGGAGIAPNKLSDPDFLGGISHLRSFLEVLAGSSPSSSFPELGTSTFCELPLFGFLTRKSTIWRLRFNSL</sequence>
<name>A0A2I0X9X7_9ASPA</name>
<accession>A0A2I0X9X7</accession>
<organism evidence="2 3">
    <name type="scientific">Dendrobium catenatum</name>
    <dbReference type="NCBI Taxonomy" id="906689"/>
    <lineage>
        <taxon>Eukaryota</taxon>
        <taxon>Viridiplantae</taxon>
        <taxon>Streptophyta</taxon>
        <taxon>Embryophyta</taxon>
        <taxon>Tracheophyta</taxon>
        <taxon>Spermatophyta</taxon>
        <taxon>Magnoliopsida</taxon>
        <taxon>Liliopsida</taxon>
        <taxon>Asparagales</taxon>
        <taxon>Orchidaceae</taxon>
        <taxon>Epidendroideae</taxon>
        <taxon>Malaxideae</taxon>
        <taxon>Dendrobiinae</taxon>
        <taxon>Dendrobium</taxon>
    </lineage>
</organism>
<evidence type="ECO:0000313" key="2">
    <source>
        <dbReference type="EMBL" id="PKU84694.1"/>
    </source>
</evidence>
<keyword evidence="3" id="KW-1185">Reference proteome</keyword>
<proteinExistence type="predicted"/>
<evidence type="ECO:0000313" key="3">
    <source>
        <dbReference type="Proteomes" id="UP000233837"/>
    </source>
</evidence>
<dbReference type="Proteomes" id="UP000233837">
    <property type="component" value="Unassembled WGS sequence"/>
</dbReference>
<feature type="compositionally biased region" description="Basic and acidic residues" evidence="1">
    <location>
        <begin position="11"/>
        <end position="29"/>
    </location>
</feature>
<gene>
    <name evidence="2" type="ORF">MA16_Dca021996</name>
</gene>
<dbReference type="EMBL" id="KZ502036">
    <property type="protein sequence ID" value="PKU84694.1"/>
    <property type="molecule type" value="Genomic_DNA"/>
</dbReference>
<dbReference type="AlphaFoldDB" id="A0A2I0X9X7"/>
<feature type="region of interest" description="Disordered" evidence="1">
    <location>
        <begin position="1"/>
        <end position="31"/>
    </location>
</feature>
<reference evidence="2 3" key="1">
    <citation type="journal article" date="2016" name="Sci. Rep.">
        <title>The Dendrobium catenatum Lindl. genome sequence provides insights into polysaccharide synthase, floral development and adaptive evolution.</title>
        <authorList>
            <person name="Zhang G.Q."/>
            <person name="Xu Q."/>
            <person name="Bian C."/>
            <person name="Tsai W.C."/>
            <person name="Yeh C.M."/>
            <person name="Liu K.W."/>
            <person name="Yoshida K."/>
            <person name="Zhang L.S."/>
            <person name="Chang S.B."/>
            <person name="Chen F."/>
            <person name="Shi Y."/>
            <person name="Su Y.Y."/>
            <person name="Zhang Y.Q."/>
            <person name="Chen L.J."/>
            <person name="Yin Y."/>
            <person name="Lin M."/>
            <person name="Huang H."/>
            <person name="Deng H."/>
            <person name="Wang Z.W."/>
            <person name="Zhu S.L."/>
            <person name="Zhao X."/>
            <person name="Deng C."/>
            <person name="Niu S.C."/>
            <person name="Huang J."/>
            <person name="Wang M."/>
            <person name="Liu G.H."/>
            <person name="Yang H.J."/>
            <person name="Xiao X.J."/>
            <person name="Hsiao Y.Y."/>
            <person name="Wu W.L."/>
            <person name="Chen Y.Y."/>
            <person name="Mitsuda N."/>
            <person name="Ohme-Takagi M."/>
            <person name="Luo Y.B."/>
            <person name="Van de Peer Y."/>
            <person name="Liu Z.J."/>
        </authorList>
    </citation>
    <scope>NUCLEOTIDE SEQUENCE [LARGE SCALE GENOMIC DNA]</scope>
    <source>
        <tissue evidence="2">The whole plant</tissue>
    </source>
</reference>
<feature type="region of interest" description="Disordered" evidence="1">
    <location>
        <begin position="126"/>
        <end position="148"/>
    </location>
</feature>